<evidence type="ECO:0000313" key="11">
    <source>
        <dbReference type="EMBL" id="AQS79165.1"/>
    </source>
</evidence>
<keyword evidence="5" id="KW-0597">Phosphoprotein</keyword>
<dbReference type="GeneID" id="32707847"/>
<dbReference type="Proteomes" id="UP000243553">
    <property type="component" value="Segment"/>
</dbReference>
<dbReference type="InterPro" id="IPR007625">
    <property type="entry name" value="Herpes_UL51"/>
</dbReference>
<evidence type="ECO:0000256" key="5">
    <source>
        <dbReference type="ARBA" id="ARBA00022553"/>
    </source>
</evidence>
<evidence type="ECO:0000313" key="12">
    <source>
        <dbReference type="Proteomes" id="UP000243553"/>
    </source>
</evidence>
<comment type="similarity">
    <text evidence="4">Belongs to the herpesviridae UL51 family.</text>
</comment>
<evidence type="ECO:0000256" key="7">
    <source>
        <dbReference type="ARBA" id="ARBA00022812"/>
    </source>
</evidence>
<evidence type="ECO:0000256" key="10">
    <source>
        <dbReference type="SAM" id="MobiDB-lite"/>
    </source>
</evidence>
<sequence length="223" mass="23271">MAGLLRALCGFSGAPEQEYEPVGGVAPPAEFAPRLQEALAAVNALLPSPITLEDALESLEETRRLVRARTLARTYRQCQANLARLARHVPGAGGPGLDGAVQAHREKLRRVADSCLCTILQLYMSVAGTDGASDLLVSQAIQSMAESEVLMEDVAIVERALGLPGEAGAAAESAATPPDDASAVREREAPRDARPVPAAATPPATHGSQQTPRRSAEAQLVAL</sequence>
<feature type="compositionally biased region" description="Low complexity" evidence="10">
    <location>
        <begin position="167"/>
        <end position="181"/>
    </location>
</feature>
<evidence type="ECO:0000256" key="9">
    <source>
        <dbReference type="ARBA" id="ARBA00023200"/>
    </source>
</evidence>
<feature type="compositionally biased region" description="Low complexity" evidence="10">
    <location>
        <begin position="195"/>
        <end position="205"/>
    </location>
</feature>
<keyword evidence="8" id="KW-0946">Virion</keyword>
<feature type="compositionally biased region" description="Basic and acidic residues" evidence="10">
    <location>
        <begin position="182"/>
        <end position="194"/>
    </location>
</feature>
<evidence type="ECO:0000256" key="2">
    <source>
        <dbReference type="ARBA" id="ARBA00004192"/>
    </source>
</evidence>
<dbReference type="GO" id="GO:0044177">
    <property type="term" value="C:host cell Golgi apparatus"/>
    <property type="evidence" value="ECO:0007669"/>
    <property type="project" value="UniProtKB-SubCell"/>
</dbReference>
<keyword evidence="9" id="KW-1035">Host cytoplasm</keyword>
<keyword evidence="6" id="KW-0920">Virion tegument</keyword>
<dbReference type="EMBL" id="KY385637">
    <property type="protein sequence ID" value="AQS79165.1"/>
    <property type="molecule type" value="Genomic_DNA"/>
</dbReference>
<accession>A0A1S6JLL3</accession>
<evidence type="ECO:0000256" key="4">
    <source>
        <dbReference type="ARBA" id="ARBA00006551"/>
    </source>
</evidence>
<dbReference type="RefSeq" id="YP_009361887.1">
    <property type="nucleotide sequence ID" value="NC_034446.1"/>
</dbReference>
<organism evidence="11 12">
    <name type="scientific">Herpesvirus ateles type 1 (strain Lennette)</name>
    <dbReference type="NCBI Taxonomy" id="35243"/>
    <lineage>
        <taxon>Viruses</taxon>
        <taxon>Duplodnaviria</taxon>
        <taxon>Heunggongvirae</taxon>
        <taxon>Peploviricota</taxon>
        <taxon>Herviviricetes</taxon>
        <taxon>Herpesvirales</taxon>
        <taxon>Orthoherpesviridae</taxon>
        <taxon>Alphaherpesvirinae</taxon>
        <taxon>Simplexvirus</taxon>
        <taxon>Simplexvirus atelinealpha1</taxon>
    </lineage>
</organism>
<name>A0A1S6JLL3_HSVA1</name>
<dbReference type="KEGG" id="vg:32707847"/>
<evidence type="ECO:0000256" key="1">
    <source>
        <dbReference type="ARBA" id="ARBA00004136"/>
    </source>
</evidence>
<protein>
    <submittedName>
        <fullName evidence="11">Tegument protein UL51</fullName>
    </submittedName>
</protein>
<evidence type="ECO:0000256" key="8">
    <source>
        <dbReference type="ARBA" id="ARBA00022844"/>
    </source>
</evidence>
<proteinExistence type="inferred from homology"/>
<dbReference type="Pfam" id="PF04540">
    <property type="entry name" value="Herpes_UL51"/>
    <property type="match status" value="1"/>
</dbReference>
<keyword evidence="12" id="KW-1185">Reference proteome</keyword>
<evidence type="ECO:0000256" key="3">
    <source>
        <dbReference type="ARBA" id="ARBA00004535"/>
    </source>
</evidence>
<feature type="region of interest" description="Disordered" evidence="10">
    <location>
        <begin position="167"/>
        <end position="223"/>
    </location>
</feature>
<gene>
    <name evidence="11" type="primary">UL51</name>
</gene>
<dbReference type="GO" id="GO:0019033">
    <property type="term" value="C:viral tegument"/>
    <property type="evidence" value="ECO:0007669"/>
    <property type="project" value="UniProtKB-SubCell"/>
</dbReference>
<dbReference type="OrthoDB" id="14321at10239"/>
<comment type="subcellular location">
    <subcellularLocation>
        <location evidence="1">Host Golgi apparatus</location>
    </subcellularLocation>
    <subcellularLocation>
        <location evidence="2">Host cytoplasm</location>
    </subcellularLocation>
    <subcellularLocation>
        <location evidence="3">Virion tegument</location>
    </subcellularLocation>
</comment>
<reference evidence="11 12" key="1">
    <citation type="journal article" date="2017" name="Arch. Virol.">
        <title>Sequence of the ateline alphaherpesvirus 1 (HVA1) genome.</title>
        <authorList>
            <person name="Eberle R."/>
            <person name="Black D.H."/>
        </authorList>
    </citation>
    <scope>NUCLEOTIDE SEQUENCE [LARGE SCALE GENOMIC DNA]</scope>
    <source>
        <strain evidence="11">Lennette</strain>
    </source>
</reference>
<evidence type="ECO:0000256" key="6">
    <source>
        <dbReference type="ARBA" id="ARBA00022580"/>
    </source>
</evidence>
<keyword evidence="7" id="KW-1040">Host Golgi apparatus</keyword>
<organismHost>
    <name type="scientific">Ateles</name>
    <dbReference type="NCBI Taxonomy" id="9506"/>
</organismHost>